<dbReference type="AlphaFoldDB" id="S5TL39"/>
<dbReference type="Proteomes" id="UP000015388">
    <property type="component" value="Chromosome"/>
</dbReference>
<dbReference type="RefSeq" id="WP_020935519.1">
    <property type="nucleotide sequence ID" value="NC_021915.1"/>
</dbReference>
<feature type="domain" description="Mannitol dehydrogenase C-terminal" evidence="4">
    <location>
        <begin position="285"/>
        <end position="464"/>
    </location>
</feature>
<dbReference type="SUPFAM" id="SSF51735">
    <property type="entry name" value="NAD(P)-binding Rossmann-fold domains"/>
    <property type="match status" value="1"/>
</dbReference>
<keyword evidence="1" id="KW-0560">Oxidoreductase</keyword>
<dbReference type="InterPro" id="IPR013328">
    <property type="entry name" value="6PGD_dom2"/>
</dbReference>
<dbReference type="InterPro" id="IPR000669">
    <property type="entry name" value="Mannitol_DH"/>
</dbReference>
<dbReference type="PANTHER" id="PTHR43362:SF1">
    <property type="entry name" value="MANNITOL DEHYDROGENASE 2-RELATED"/>
    <property type="match status" value="1"/>
</dbReference>
<dbReference type="HOGENOM" id="CLU_027324_0_1_11"/>
<evidence type="ECO:0000256" key="1">
    <source>
        <dbReference type="ARBA" id="ARBA00023002"/>
    </source>
</evidence>
<dbReference type="InterPro" id="IPR036291">
    <property type="entry name" value="NAD(P)-bd_dom_sf"/>
</dbReference>
<dbReference type="EMBL" id="CP003924">
    <property type="protein sequence ID" value="AGS35586.1"/>
    <property type="molecule type" value="Genomic_DNA"/>
</dbReference>
<evidence type="ECO:0000313" key="5">
    <source>
        <dbReference type="EMBL" id="AGS35586.1"/>
    </source>
</evidence>
<keyword evidence="6" id="KW-1185">Reference proteome</keyword>
<dbReference type="PANTHER" id="PTHR43362">
    <property type="entry name" value="MANNITOL DEHYDROGENASE DSF1-RELATED"/>
    <property type="match status" value="1"/>
</dbReference>
<dbReference type="Pfam" id="PF08125">
    <property type="entry name" value="Mannitol_dh_C"/>
    <property type="match status" value="1"/>
</dbReference>
<accession>S5TL39</accession>
<dbReference type="InterPro" id="IPR013131">
    <property type="entry name" value="Mannitol_DH_N"/>
</dbReference>
<evidence type="ECO:0000259" key="3">
    <source>
        <dbReference type="Pfam" id="PF01232"/>
    </source>
</evidence>
<name>S5TL39_9CORY</name>
<dbReference type="PATRIC" id="fig|1224163.3.peg.2132"/>
<dbReference type="SUPFAM" id="SSF48179">
    <property type="entry name" value="6-phosphogluconate dehydrogenase C-terminal domain-like"/>
    <property type="match status" value="1"/>
</dbReference>
<dbReference type="InterPro" id="IPR008927">
    <property type="entry name" value="6-PGluconate_DH-like_C_sf"/>
</dbReference>
<feature type="domain" description="Mannitol dehydrogenase N-terminal" evidence="3">
    <location>
        <begin position="20"/>
        <end position="276"/>
    </location>
</feature>
<dbReference type="Gene3D" id="3.40.50.720">
    <property type="entry name" value="NAD(P)-binding Rossmann-like Domain"/>
    <property type="match status" value="1"/>
</dbReference>
<gene>
    <name evidence="5" type="ORF">B841_10570</name>
</gene>
<dbReference type="Gene3D" id="1.10.1040.10">
    <property type="entry name" value="N-(1-d-carboxylethyl)-l-norvaline Dehydrogenase, domain 2"/>
    <property type="match status" value="1"/>
</dbReference>
<dbReference type="PRINTS" id="PR00084">
    <property type="entry name" value="MTLDHDRGNASE"/>
</dbReference>
<evidence type="ECO:0000259" key="4">
    <source>
        <dbReference type="Pfam" id="PF08125"/>
    </source>
</evidence>
<dbReference type="InterPro" id="IPR050988">
    <property type="entry name" value="Mannitol_DH/Oxidoreductase"/>
</dbReference>
<protein>
    <submittedName>
        <fullName evidence="5">Oxidoreductase</fullName>
    </submittedName>
</protein>
<comment type="catalytic activity">
    <reaction evidence="2">
        <text>D-mannitol 1-phosphate + NAD(+) = beta-D-fructose 6-phosphate + NADH + H(+)</text>
        <dbReference type="Rhea" id="RHEA:19661"/>
        <dbReference type="ChEBI" id="CHEBI:15378"/>
        <dbReference type="ChEBI" id="CHEBI:57540"/>
        <dbReference type="ChEBI" id="CHEBI:57634"/>
        <dbReference type="ChEBI" id="CHEBI:57945"/>
        <dbReference type="ChEBI" id="CHEBI:61381"/>
        <dbReference type="EC" id="1.1.1.17"/>
    </reaction>
</comment>
<dbReference type="OrthoDB" id="271711at2"/>
<proteinExistence type="predicted"/>
<evidence type="ECO:0000256" key="2">
    <source>
        <dbReference type="ARBA" id="ARBA00048615"/>
    </source>
</evidence>
<dbReference type="STRING" id="1224163.B841_10570"/>
<dbReference type="eggNOG" id="COG0246">
    <property type="taxonomic scope" value="Bacteria"/>
</dbReference>
<organism evidence="5 6">
    <name type="scientific">Corynebacterium maris DSM 45190</name>
    <dbReference type="NCBI Taxonomy" id="1224163"/>
    <lineage>
        <taxon>Bacteria</taxon>
        <taxon>Bacillati</taxon>
        <taxon>Actinomycetota</taxon>
        <taxon>Actinomycetes</taxon>
        <taxon>Mycobacteriales</taxon>
        <taxon>Corynebacteriaceae</taxon>
        <taxon>Corynebacterium</taxon>
    </lineage>
</organism>
<sequence length="467" mass="51065">MSTEQNTLTRTKDTPTPPIRLVHLGLGAFHRAHQVWYTQQAEQDPANPQWGYASFTGRSPRMANVLGDQDGLFTLVTRSGDGDDFEVITSLVDPAYAANTTRLVDLLSDPQIAVITLTVTEAGYHLRDDGSLNVDSPDVQADAATLQEAVGDPFGFDRPLVTAAGKLVLGLAARRLRDAGPVAIVSCDNVADNGRLTQASVIGFARELNPDLAEWIEREVSFPSTSIDRITPATDDELLADVEKHTGRQDAAPVVTEPFASWVIEGEFPAGRPEWERAGVEFVDDIEEFERRKLWLLNGSHSLMAYYGQLRGHATVAEAIGDEQVRARVEALWDEAERHLTAPELKVPEYRASLIERFENPRIRHNLAQIAVDGGTKQRMRAVPIMKAELAAGRTGDAAAFSIAGWIAFLLRDDASHEIADTRAMELDGARQLDDPVAALVATLDLELADDVAAVDRIRTHVAALRS</sequence>
<dbReference type="GO" id="GO:0008926">
    <property type="term" value="F:mannitol-1-phosphate 5-dehydrogenase activity"/>
    <property type="evidence" value="ECO:0007669"/>
    <property type="project" value="UniProtKB-EC"/>
</dbReference>
<dbReference type="KEGG" id="cmd:B841_10570"/>
<evidence type="ECO:0000313" key="6">
    <source>
        <dbReference type="Proteomes" id="UP000015388"/>
    </source>
</evidence>
<dbReference type="InterPro" id="IPR013118">
    <property type="entry name" value="Mannitol_DH_C"/>
</dbReference>
<reference evidence="5 6" key="1">
    <citation type="submission" date="2012-11" db="EMBL/GenBank/DDBJ databases">
        <title>The complete genome sequence of Corynebacterium maris Coryn-1 (=DSM 45190).</title>
        <authorList>
            <person name="Schaffert L."/>
            <person name="Albersmeier A."/>
            <person name="Kalinowski J."/>
            <person name="Ruckert C."/>
        </authorList>
    </citation>
    <scope>NUCLEOTIDE SEQUENCE [LARGE SCALE GENOMIC DNA]</scope>
    <source>
        <strain evidence="6">Coryn-1</strain>
    </source>
</reference>
<dbReference type="Pfam" id="PF01232">
    <property type="entry name" value="Mannitol_dh"/>
    <property type="match status" value="1"/>
</dbReference>